<proteinExistence type="predicted"/>
<protein>
    <submittedName>
        <fullName evidence="2">HD domain-containing protein</fullName>
    </submittedName>
</protein>
<dbReference type="Gene3D" id="1.10.3210.10">
    <property type="entry name" value="Hypothetical protein af1432"/>
    <property type="match status" value="1"/>
</dbReference>
<dbReference type="CDD" id="cd00077">
    <property type="entry name" value="HDc"/>
    <property type="match status" value="1"/>
</dbReference>
<dbReference type="PROSITE" id="PS51831">
    <property type="entry name" value="HD"/>
    <property type="match status" value="1"/>
</dbReference>
<evidence type="ECO:0000313" key="2">
    <source>
        <dbReference type="EMBL" id="MCP8938525.1"/>
    </source>
</evidence>
<organism evidence="2 3">
    <name type="scientific">Alsobacter ponti</name>
    <dbReference type="NCBI Taxonomy" id="2962936"/>
    <lineage>
        <taxon>Bacteria</taxon>
        <taxon>Pseudomonadati</taxon>
        <taxon>Pseudomonadota</taxon>
        <taxon>Alphaproteobacteria</taxon>
        <taxon>Hyphomicrobiales</taxon>
        <taxon>Alsobacteraceae</taxon>
        <taxon>Alsobacter</taxon>
    </lineage>
</organism>
<reference evidence="2 3" key="1">
    <citation type="submission" date="2022-07" db="EMBL/GenBank/DDBJ databases">
        <authorList>
            <person name="Li W.-J."/>
            <person name="Deng Q.-Q."/>
        </authorList>
    </citation>
    <scope>NUCLEOTIDE SEQUENCE [LARGE SCALE GENOMIC DNA]</scope>
    <source>
        <strain evidence="2 3">SYSU M60028</strain>
    </source>
</reference>
<dbReference type="SUPFAM" id="SSF109604">
    <property type="entry name" value="HD-domain/PDEase-like"/>
    <property type="match status" value="1"/>
</dbReference>
<evidence type="ECO:0000259" key="1">
    <source>
        <dbReference type="PROSITE" id="PS51831"/>
    </source>
</evidence>
<dbReference type="Pfam" id="PF19276">
    <property type="entry name" value="HD_assoc_2"/>
    <property type="match status" value="1"/>
</dbReference>
<dbReference type="InterPro" id="IPR003607">
    <property type="entry name" value="HD/PDEase_dom"/>
</dbReference>
<dbReference type="Proteomes" id="UP001205890">
    <property type="component" value="Unassembled WGS sequence"/>
</dbReference>
<dbReference type="RefSeq" id="WP_254740540.1">
    <property type="nucleotide sequence ID" value="NZ_JANCLU010000006.1"/>
</dbReference>
<dbReference type="SMART" id="SM00471">
    <property type="entry name" value="HDc"/>
    <property type="match status" value="1"/>
</dbReference>
<dbReference type="Pfam" id="PF01966">
    <property type="entry name" value="HD"/>
    <property type="match status" value="1"/>
</dbReference>
<gene>
    <name evidence="2" type="ORF">NK718_08360</name>
</gene>
<dbReference type="InterPro" id="IPR006674">
    <property type="entry name" value="HD_domain"/>
</dbReference>
<accession>A0ABT1LCS9</accession>
<dbReference type="InterPro" id="IPR045509">
    <property type="entry name" value="HD_assoc_2"/>
</dbReference>
<dbReference type="PANTHER" id="PTHR11373">
    <property type="entry name" value="DEOXYNUCLEOSIDE TRIPHOSPHATE TRIPHOSPHOHYDROLASE"/>
    <property type="match status" value="1"/>
</dbReference>
<comment type="caution">
    <text evidence="2">The sequence shown here is derived from an EMBL/GenBank/DDBJ whole genome shotgun (WGS) entry which is preliminary data.</text>
</comment>
<dbReference type="EMBL" id="JANCLU010000006">
    <property type="protein sequence ID" value="MCP8938525.1"/>
    <property type="molecule type" value="Genomic_DNA"/>
</dbReference>
<dbReference type="InterPro" id="IPR050135">
    <property type="entry name" value="dGTPase-like"/>
</dbReference>
<keyword evidence="3" id="KW-1185">Reference proteome</keyword>
<sequence length="458" mass="51775">MIKRIRDPVHGLITFDFSDEVDKAAWRLINTPEFQRLRRVKQLGVSEFTFPGATHTRLSHSIGVFHLARRLMKVAERYVPADKRNQSRMRTALLAALLHDLGHGPFSHAFENAEKARVAKEKYRDHEHWTAELIQRKDGDIRRILKEEFGADGAIADDIAEMLKGSKQDLYSSVVSSSFDADRLDYLQRDRMMTGSGAGAIDLDWLLDNLRVVHVPANSGEDAEDSGGETVQVFAFEEKALQSAESFILARFHLYSQVYLHKTTRGIEKMLTAFLLAFSEEAAKGRGADLAVPVYHPLRVYYAKATPDLKSYFALDDAVVWSALEVSAAKGKGSIRDFAERICSRGIMKGVAIDMVNPQPHDFARRRFIDQNMKSELGKSVFEDRAPLSIYKDPTKETVKPHKRVHIRREGGLVVDIASLSKPVAALYEEQEILRYYFINQEDRTKVLNVRGDSHAGT</sequence>
<dbReference type="PANTHER" id="PTHR11373:SF4">
    <property type="entry name" value="DEOXYNUCLEOSIDE TRIPHOSPHATE TRIPHOSPHOHYDROLASE SAMHD1"/>
    <property type="match status" value="1"/>
</dbReference>
<feature type="domain" description="HD" evidence="1">
    <location>
        <begin position="57"/>
        <end position="187"/>
    </location>
</feature>
<name>A0ABT1LCS9_9HYPH</name>
<evidence type="ECO:0000313" key="3">
    <source>
        <dbReference type="Proteomes" id="UP001205890"/>
    </source>
</evidence>